<name>A0A3R9EJA5_9VIBR</name>
<dbReference type="EMBL" id="RSFA01000024">
    <property type="protein sequence ID" value="RSD31726.1"/>
    <property type="molecule type" value="Genomic_DNA"/>
</dbReference>
<proteinExistence type="predicted"/>
<comment type="caution">
    <text evidence="1">The sequence shown here is derived from an EMBL/GenBank/DDBJ whole genome shotgun (WGS) entry which is preliminary data.</text>
</comment>
<evidence type="ECO:0000313" key="1">
    <source>
        <dbReference type="EMBL" id="RSD31726.1"/>
    </source>
</evidence>
<accession>A0A3R9EJA5</accession>
<dbReference type="Proteomes" id="UP000269041">
    <property type="component" value="Unassembled WGS sequence"/>
</dbReference>
<organism evidence="1 2">
    <name type="scientific">Vibrio pectenicida</name>
    <dbReference type="NCBI Taxonomy" id="62763"/>
    <lineage>
        <taxon>Bacteria</taxon>
        <taxon>Pseudomonadati</taxon>
        <taxon>Pseudomonadota</taxon>
        <taxon>Gammaproteobacteria</taxon>
        <taxon>Vibrionales</taxon>
        <taxon>Vibrionaceae</taxon>
        <taxon>Vibrio</taxon>
    </lineage>
</organism>
<sequence length="88" mass="10070">MRLRPKRVKDRHVHHSLREADVHDVVAKVHTIIAKPELTPLILALAEQCLLESVRPEAAMMSLLEGNRHARDNQRYCTQPVEAMELVS</sequence>
<protein>
    <submittedName>
        <fullName evidence="1">Uncharacterized protein</fullName>
    </submittedName>
</protein>
<evidence type="ECO:0000313" key="2">
    <source>
        <dbReference type="Proteomes" id="UP000269041"/>
    </source>
</evidence>
<dbReference type="AlphaFoldDB" id="A0A3R9EJA5"/>
<reference evidence="1 2" key="1">
    <citation type="submission" date="2018-12" db="EMBL/GenBank/DDBJ databases">
        <title>Genomic taxonomy of the Vibrionaceae family.</title>
        <authorList>
            <person name="Gomez-Gil B."/>
            <person name="Enciso-Ibarra K."/>
        </authorList>
    </citation>
    <scope>NUCLEOTIDE SEQUENCE [LARGE SCALE GENOMIC DNA]</scope>
    <source>
        <strain evidence="1 2">CAIM 594</strain>
    </source>
</reference>
<keyword evidence="2" id="KW-1185">Reference proteome</keyword>
<dbReference type="RefSeq" id="WP_125320582.1">
    <property type="nucleotide sequence ID" value="NZ_AP024891.1"/>
</dbReference>
<gene>
    <name evidence="1" type="ORF">EJA03_07310</name>
</gene>